<keyword evidence="1 2" id="KW-0597">Phosphoprotein</keyword>
<sequence>MSQPIALIVDDEPDIRELLEITLARMNIDTVEAEDLAQARKALAAQKFQLCLADMRLPDGDGIELVREIHEQYPGTPVAMITA</sequence>
<dbReference type="PANTHER" id="PTHR44591">
    <property type="entry name" value="STRESS RESPONSE REGULATOR PROTEIN 1"/>
    <property type="match status" value="1"/>
</dbReference>
<evidence type="ECO:0000259" key="3">
    <source>
        <dbReference type="PROSITE" id="PS50110"/>
    </source>
</evidence>
<evidence type="ECO:0000256" key="1">
    <source>
        <dbReference type="ARBA" id="ARBA00022553"/>
    </source>
</evidence>
<dbReference type="InterPro" id="IPR001789">
    <property type="entry name" value="Sig_transdc_resp-reg_receiver"/>
</dbReference>
<dbReference type="Pfam" id="PF00072">
    <property type="entry name" value="Response_reg"/>
    <property type="match status" value="1"/>
</dbReference>
<dbReference type="PANTHER" id="PTHR44591:SF25">
    <property type="entry name" value="CHEMOTAXIS TWO-COMPONENT RESPONSE REGULATOR"/>
    <property type="match status" value="1"/>
</dbReference>
<dbReference type="InterPro" id="IPR050595">
    <property type="entry name" value="Bact_response_regulator"/>
</dbReference>
<feature type="domain" description="Response regulatory" evidence="3">
    <location>
        <begin position="5"/>
        <end position="83"/>
    </location>
</feature>
<evidence type="ECO:0000256" key="2">
    <source>
        <dbReference type="PROSITE-ProRule" id="PRU00169"/>
    </source>
</evidence>
<feature type="non-terminal residue" evidence="4">
    <location>
        <position position="83"/>
    </location>
</feature>
<dbReference type="PROSITE" id="PS50110">
    <property type="entry name" value="RESPONSE_REGULATORY"/>
    <property type="match status" value="1"/>
</dbReference>
<evidence type="ECO:0000313" key="4">
    <source>
        <dbReference type="EMBL" id="HEC07168.1"/>
    </source>
</evidence>
<dbReference type="AlphaFoldDB" id="A0A831RZL7"/>
<protein>
    <submittedName>
        <fullName evidence="4">Response regulator</fullName>
    </submittedName>
</protein>
<accession>A0A831RZL7</accession>
<proteinExistence type="predicted"/>
<name>A0A831RZL7_9GAMM</name>
<dbReference type="InterPro" id="IPR011006">
    <property type="entry name" value="CheY-like_superfamily"/>
</dbReference>
<comment type="caution">
    <text evidence="4">The sequence shown here is derived from an EMBL/GenBank/DDBJ whole genome shotgun (WGS) entry which is preliminary data.</text>
</comment>
<dbReference type="SUPFAM" id="SSF52172">
    <property type="entry name" value="CheY-like"/>
    <property type="match status" value="1"/>
</dbReference>
<organism evidence="4">
    <name type="scientific">Thiolapillus brandeum</name>
    <dbReference type="NCBI Taxonomy" id="1076588"/>
    <lineage>
        <taxon>Bacteria</taxon>
        <taxon>Pseudomonadati</taxon>
        <taxon>Pseudomonadota</taxon>
        <taxon>Gammaproteobacteria</taxon>
        <taxon>Chromatiales</taxon>
        <taxon>Sedimenticolaceae</taxon>
        <taxon>Thiolapillus</taxon>
    </lineage>
</organism>
<dbReference type="Proteomes" id="UP000886339">
    <property type="component" value="Unassembled WGS sequence"/>
</dbReference>
<dbReference type="Gene3D" id="3.40.50.2300">
    <property type="match status" value="1"/>
</dbReference>
<dbReference type="GO" id="GO:0000160">
    <property type="term" value="P:phosphorelay signal transduction system"/>
    <property type="evidence" value="ECO:0007669"/>
    <property type="project" value="InterPro"/>
</dbReference>
<reference evidence="4" key="1">
    <citation type="journal article" date="2020" name="mSystems">
        <title>Genome- and Community-Level Interaction Insights into Carbon Utilization and Element Cycling Functions of Hydrothermarchaeota in Hydrothermal Sediment.</title>
        <authorList>
            <person name="Zhou Z."/>
            <person name="Liu Y."/>
            <person name="Xu W."/>
            <person name="Pan J."/>
            <person name="Luo Z.H."/>
            <person name="Li M."/>
        </authorList>
    </citation>
    <scope>NUCLEOTIDE SEQUENCE [LARGE SCALE GENOMIC DNA]</scope>
    <source>
        <strain evidence="4">HyVt-458</strain>
    </source>
</reference>
<feature type="modified residue" description="4-aspartylphosphate" evidence="2">
    <location>
        <position position="54"/>
    </location>
</feature>
<gene>
    <name evidence="4" type="ORF">ENJ12_09960</name>
</gene>
<dbReference type="EMBL" id="DRLF01000341">
    <property type="protein sequence ID" value="HEC07168.1"/>
    <property type="molecule type" value="Genomic_DNA"/>
</dbReference>